<comment type="caution">
    <text evidence="13">The sequence shown here is derived from an EMBL/GenBank/DDBJ whole genome shotgun (WGS) entry which is preliminary data.</text>
</comment>
<comment type="similarity">
    <text evidence="3 11">Belongs to the cysteine synthase/cystathionine beta-synthase family.</text>
</comment>
<dbReference type="InterPro" id="IPR001216">
    <property type="entry name" value="P-phosphate_BS"/>
</dbReference>
<dbReference type="CDD" id="cd04608">
    <property type="entry name" value="CBS_pair_CBS"/>
    <property type="match status" value="1"/>
</dbReference>
<organism evidence="13 14">
    <name type="scientific">Apophysomyces ossiformis</name>
    <dbReference type="NCBI Taxonomy" id="679940"/>
    <lineage>
        <taxon>Eukaryota</taxon>
        <taxon>Fungi</taxon>
        <taxon>Fungi incertae sedis</taxon>
        <taxon>Mucoromycota</taxon>
        <taxon>Mucoromycotina</taxon>
        <taxon>Mucoromycetes</taxon>
        <taxon>Mucorales</taxon>
        <taxon>Mucorineae</taxon>
        <taxon>Mucoraceae</taxon>
        <taxon>Apophysomyces</taxon>
    </lineage>
</organism>
<dbReference type="SUPFAM" id="SSF53686">
    <property type="entry name" value="Tryptophan synthase beta subunit-like PLP-dependent enzymes"/>
    <property type="match status" value="1"/>
</dbReference>
<dbReference type="FunFam" id="3.40.50.1100:FF:000118">
    <property type="entry name" value="Related to CYS4-cystathionine beta-synthase"/>
    <property type="match status" value="1"/>
</dbReference>
<feature type="domain" description="CBS" evidence="12">
    <location>
        <begin position="369"/>
        <end position="424"/>
    </location>
</feature>
<dbReference type="OrthoDB" id="728at2759"/>
<dbReference type="InterPro" id="IPR001926">
    <property type="entry name" value="TrpB-like_PALP"/>
</dbReference>
<dbReference type="InterPro" id="IPR000644">
    <property type="entry name" value="CBS_dom"/>
</dbReference>
<dbReference type="UniPathway" id="UPA00136">
    <property type="reaction ID" value="UER00201"/>
</dbReference>
<dbReference type="EC" id="4.2.1.22" evidence="4 11"/>
<evidence type="ECO:0000256" key="2">
    <source>
        <dbReference type="ARBA" id="ARBA00005003"/>
    </source>
</evidence>
<dbReference type="Proteomes" id="UP000605846">
    <property type="component" value="Unassembled WGS sequence"/>
</dbReference>
<dbReference type="Gene3D" id="3.40.50.1100">
    <property type="match status" value="2"/>
</dbReference>
<dbReference type="InterPro" id="IPR046342">
    <property type="entry name" value="CBS_dom_sf"/>
</dbReference>
<evidence type="ECO:0000313" key="14">
    <source>
        <dbReference type="Proteomes" id="UP000605846"/>
    </source>
</evidence>
<evidence type="ECO:0000259" key="12">
    <source>
        <dbReference type="PROSITE" id="PS51371"/>
    </source>
</evidence>
<dbReference type="GO" id="GO:0019343">
    <property type="term" value="P:cysteine biosynthetic process via cystathionine"/>
    <property type="evidence" value="ECO:0007669"/>
    <property type="project" value="UniProtKB-UniRule"/>
</dbReference>
<dbReference type="InterPro" id="IPR046353">
    <property type="entry name" value="CBS_C"/>
</dbReference>
<evidence type="ECO:0000256" key="1">
    <source>
        <dbReference type="ARBA" id="ARBA00001933"/>
    </source>
</evidence>
<comment type="cofactor">
    <cofactor evidence="1 11">
        <name>pyridoxal 5'-phosphate</name>
        <dbReference type="ChEBI" id="CHEBI:597326"/>
    </cofactor>
</comment>
<dbReference type="InterPro" id="IPR036052">
    <property type="entry name" value="TrpB-like_PALP_sf"/>
</dbReference>
<keyword evidence="6 10" id="KW-0129">CBS domain</keyword>
<dbReference type="GO" id="GO:0006535">
    <property type="term" value="P:cysteine biosynthetic process from serine"/>
    <property type="evidence" value="ECO:0007669"/>
    <property type="project" value="UniProtKB-UniRule"/>
</dbReference>
<comment type="pathway">
    <text evidence="2">Amino-acid biosynthesis; L-cysteine biosynthesis; L-cysteine from L-homocysteine and L-serine: step 1/2.</text>
</comment>
<evidence type="ECO:0000256" key="8">
    <source>
        <dbReference type="ARBA" id="ARBA00026192"/>
    </source>
</evidence>
<dbReference type="NCBIfam" id="TIGR01137">
    <property type="entry name" value="cysta_beta"/>
    <property type="match status" value="1"/>
</dbReference>
<comment type="catalytic activity">
    <reaction evidence="9 11">
        <text>L-homocysteine + L-serine = L,L-cystathionine + H2O</text>
        <dbReference type="Rhea" id="RHEA:10112"/>
        <dbReference type="ChEBI" id="CHEBI:15377"/>
        <dbReference type="ChEBI" id="CHEBI:33384"/>
        <dbReference type="ChEBI" id="CHEBI:58161"/>
        <dbReference type="ChEBI" id="CHEBI:58199"/>
        <dbReference type="EC" id="4.2.1.22"/>
    </reaction>
</comment>
<proteinExistence type="inferred from homology"/>
<sequence length="495" mass="53948">MSAIPVSSDQYHHLRSAQPPVISNTILDNIGNTPLVRINRIGKDEGVECEILAKCEYFNAGGSVKDRIAKRMIEEAEAAGTIKPGVSTIIEPTSGNTGIGLALAAAIKGYRTIITLPEKMSQEKVDVLKALGAEIIRTPTEAAWDAPESHIGVARKLQKEIPNAVILDQYTNAYNPVAHYDTTAEEILQACDGKLDVLVAGAGTGGTITGIAQKLKERLPNIKIVGVDPHGSLLAQPDLLNTVSGSYQVEGIGYDFVPEVLHRNLVDEWIKTGDKESFLMARRLIREEGLLCGGSSGTAMLAAVQVAKKLKKGQRLVVILPDSVRNYMTKFLNDDWMREKGFTDEKFEELSFESKARKDFGGATVGDLGLKKAISITDTTSCKEAIELMQKNGFDQLPVTKDNHLKGLITIGHALARITSGRAKPSSQVSDIMFHFNVHGHQKFQIITVDTPLDQLTRFFEHNSSAVVTSDDGQELKHVVTKVDLLSYLVKKTPV</sequence>
<dbReference type="SMART" id="SM00116">
    <property type="entry name" value="CBS"/>
    <property type="match status" value="2"/>
</dbReference>
<evidence type="ECO:0000256" key="9">
    <source>
        <dbReference type="ARBA" id="ARBA00047490"/>
    </source>
</evidence>
<evidence type="ECO:0000256" key="10">
    <source>
        <dbReference type="PROSITE-ProRule" id="PRU00703"/>
    </source>
</evidence>
<dbReference type="PROSITE" id="PS00901">
    <property type="entry name" value="CYS_SYNTHASE"/>
    <property type="match status" value="1"/>
</dbReference>
<dbReference type="SUPFAM" id="SSF54631">
    <property type="entry name" value="CBS-domain pair"/>
    <property type="match status" value="1"/>
</dbReference>
<dbReference type="CDD" id="cd01561">
    <property type="entry name" value="CBS_like"/>
    <property type="match status" value="1"/>
</dbReference>
<evidence type="ECO:0000256" key="6">
    <source>
        <dbReference type="ARBA" id="ARBA00023122"/>
    </source>
</evidence>
<evidence type="ECO:0000256" key="7">
    <source>
        <dbReference type="ARBA" id="ARBA00023239"/>
    </source>
</evidence>
<keyword evidence="14" id="KW-1185">Reference proteome</keyword>
<evidence type="ECO:0000256" key="3">
    <source>
        <dbReference type="ARBA" id="ARBA00007103"/>
    </source>
</evidence>
<dbReference type="GO" id="GO:0005737">
    <property type="term" value="C:cytoplasm"/>
    <property type="evidence" value="ECO:0007669"/>
    <property type="project" value="InterPro"/>
</dbReference>
<keyword evidence="11" id="KW-0028">Amino-acid biosynthesis</keyword>
<protein>
    <recommendedName>
        <fullName evidence="8 11">Cystathionine beta-synthase</fullName>
        <ecNumber evidence="4 11">4.2.1.22</ecNumber>
    </recommendedName>
</protein>
<gene>
    <name evidence="13" type="ORF">EC973_004566</name>
</gene>
<evidence type="ECO:0000256" key="4">
    <source>
        <dbReference type="ARBA" id="ARBA00012041"/>
    </source>
</evidence>
<dbReference type="InterPro" id="IPR050214">
    <property type="entry name" value="Cys_Synth/Cystath_Beta-Synth"/>
</dbReference>
<evidence type="ECO:0000313" key="13">
    <source>
        <dbReference type="EMBL" id="KAF7729310.1"/>
    </source>
</evidence>
<dbReference type="Pfam" id="PF00571">
    <property type="entry name" value="CBS"/>
    <property type="match status" value="2"/>
</dbReference>
<evidence type="ECO:0000256" key="5">
    <source>
        <dbReference type="ARBA" id="ARBA00022898"/>
    </source>
</evidence>
<keyword evidence="7 11" id="KW-0456">Lyase</keyword>
<name>A0A8H7BS87_9FUNG</name>
<dbReference type="GO" id="GO:0004122">
    <property type="term" value="F:cystathionine beta-synthase activity"/>
    <property type="evidence" value="ECO:0007669"/>
    <property type="project" value="UniProtKB-UniRule"/>
</dbReference>
<reference evidence="13" key="1">
    <citation type="submission" date="2020-01" db="EMBL/GenBank/DDBJ databases">
        <title>Genome Sequencing of Three Apophysomyces-Like Fungal Strains Confirms a Novel Fungal Genus in the Mucoromycota with divergent Burkholderia-like Endosymbiotic Bacteria.</title>
        <authorList>
            <person name="Stajich J.E."/>
            <person name="Macias A.M."/>
            <person name="Carter-House D."/>
            <person name="Lovett B."/>
            <person name="Kasson L.R."/>
            <person name="Berry K."/>
            <person name="Grigoriev I."/>
            <person name="Chang Y."/>
            <person name="Spatafora J."/>
            <person name="Kasson M.T."/>
        </authorList>
    </citation>
    <scope>NUCLEOTIDE SEQUENCE</scope>
    <source>
        <strain evidence="13">NRRL A-21654</strain>
    </source>
</reference>
<accession>A0A8H7BS87</accession>
<dbReference type="InterPro" id="IPR005857">
    <property type="entry name" value="Cysta_beta_synth"/>
</dbReference>
<dbReference type="FunFam" id="3.40.50.1100:FF:000003">
    <property type="entry name" value="Cystathionine beta-synthase"/>
    <property type="match status" value="1"/>
</dbReference>
<keyword evidence="5 11" id="KW-0663">Pyridoxal phosphate</keyword>
<keyword evidence="11" id="KW-0198">Cysteine biosynthesis</keyword>
<dbReference type="PANTHER" id="PTHR10314">
    <property type="entry name" value="CYSTATHIONINE BETA-SYNTHASE"/>
    <property type="match status" value="1"/>
</dbReference>
<dbReference type="Pfam" id="PF00291">
    <property type="entry name" value="PALP"/>
    <property type="match status" value="1"/>
</dbReference>
<dbReference type="PROSITE" id="PS51371">
    <property type="entry name" value="CBS"/>
    <property type="match status" value="1"/>
</dbReference>
<dbReference type="EMBL" id="JABAYA010000026">
    <property type="protein sequence ID" value="KAF7729310.1"/>
    <property type="molecule type" value="Genomic_DNA"/>
</dbReference>
<evidence type="ECO:0000256" key="11">
    <source>
        <dbReference type="RuleBase" id="RU361204"/>
    </source>
</evidence>
<dbReference type="Gene3D" id="3.10.580.10">
    <property type="entry name" value="CBS-domain"/>
    <property type="match status" value="1"/>
</dbReference>
<dbReference type="AlphaFoldDB" id="A0A8H7BS87"/>